<dbReference type="InterPro" id="IPR036388">
    <property type="entry name" value="WH-like_DNA-bd_sf"/>
</dbReference>
<gene>
    <name evidence="1" type="ORF">ACFSY7_00045</name>
</gene>
<reference evidence="2" key="1">
    <citation type="journal article" date="2019" name="Int. J. Syst. Evol. Microbiol.">
        <title>The Global Catalogue of Microorganisms (GCM) 10K type strain sequencing project: providing services to taxonomists for standard genome sequencing and annotation.</title>
        <authorList>
            <consortium name="The Broad Institute Genomics Platform"/>
            <consortium name="The Broad Institute Genome Sequencing Center for Infectious Disease"/>
            <person name="Wu L."/>
            <person name="Ma J."/>
        </authorList>
    </citation>
    <scope>NUCLEOTIDE SEQUENCE [LARGE SCALE GENOMIC DNA]</scope>
    <source>
        <strain evidence="2">KCTC 33522</strain>
    </source>
</reference>
<organism evidence="1 2">
    <name type="scientific">Kurthia populi</name>
    <dbReference type="NCBI Taxonomy" id="1562132"/>
    <lineage>
        <taxon>Bacteria</taxon>
        <taxon>Bacillati</taxon>
        <taxon>Bacillota</taxon>
        <taxon>Bacilli</taxon>
        <taxon>Bacillales</taxon>
        <taxon>Caryophanaceae</taxon>
        <taxon>Kurthia</taxon>
    </lineage>
</organism>
<evidence type="ECO:0000313" key="2">
    <source>
        <dbReference type="Proteomes" id="UP001597568"/>
    </source>
</evidence>
<dbReference type="RefSeq" id="WP_380146384.1">
    <property type="nucleotide sequence ID" value="NZ_JBHUOR010000002.1"/>
</dbReference>
<keyword evidence="2" id="KW-1185">Reference proteome</keyword>
<dbReference type="EMBL" id="JBHUOR010000002">
    <property type="protein sequence ID" value="MFD2866929.1"/>
    <property type="molecule type" value="Genomic_DNA"/>
</dbReference>
<name>A0ABW5XVE2_9BACL</name>
<dbReference type="InterPro" id="IPR036390">
    <property type="entry name" value="WH_DNA-bd_sf"/>
</dbReference>
<proteinExistence type="predicted"/>
<dbReference type="SUPFAM" id="SSF46785">
    <property type="entry name" value="Winged helix' DNA-binding domain"/>
    <property type="match status" value="1"/>
</dbReference>
<sequence>MSTKVAVKVAVISSRAFKERLTKLAQQITDIELDFYIYKHPAQTPNLLKSVKPCDVLFITGTLPYLYSKPMLENWPIPWTYLKQDEFSVSNTLLAVVANHAIPLYRLSIDVMDRRFVENVLSDIDYQHATPFIHEVTTAMDNTALFETHLSLWQQQKIDYVITSSHNVYEQLQQAHIPSMCILDSSTSILHRLEETKALSRMTKSESAKVVVGMLETPHEHDEFADAVTSIVHGIQQPFEKEHVEIYTTMGHLNHALEHQKLEKLIKQAPFDVKMAFGYGQSINEAEQNALYAMQYTKQNSICIIDEHKNLINPLKEKNENLALQIKDPSIMKLAKETQLSPLNISKIIAFNKGRQNTQFTAHDLSEYLQVTRRTTERILKKLVDKDYVRVAGEEMSYQQGRPRTVYILNFAIY</sequence>
<accession>A0ABW5XVE2</accession>
<comment type="caution">
    <text evidence="1">The sequence shown here is derived from an EMBL/GenBank/DDBJ whole genome shotgun (WGS) entry which is preliminary data.</text>
</comment>
<evidence type="ECO:0000313" key="1">
    <source>
        <dbReference type="EMBL" id="MFD2866929.1"/>
    </source>
</evidence>
<dbReference type="Gene3D" id="1.10.10.10">
    <property type="entry name" value="Winged helix-like DNA-binding domain superfamily/Winged helix DNA-binding domain"/>
    <property type="match status" value="1"/>
</dbReference>
<protein>
    <recommendedName>
        <fullName evidence="3">Helix-turn-helix type 11 domain-containing protein</fullName>
    </recommendedName>
</protein>
<dbReference type="Proteomes" id="UP001597568">
    <property type="component" value="Unassembled WGS sequence"/>
</dbReference>
<evidence type="ECO:0008006" key="3">
    <source>
        <dbReference type="Google" id="ProtNLM"/>
    </source>
</evidence>